<keyword evidence="2" id="KW-1133">Transmembrane helix</keyword>
<protein>
    <submittedName>
        <fullName evidence="3">Uncharacterized protein</fullName>
    </submittedName>
</protein>
<dbReference type="EMBL" id="KB469296">
    <property type="protein sequence ID" value="EPQ61254.1"/>
    <property type="molecule type" value="Genomic_DNA"/>
</dbReference>
<feature type="transmembrane region" description="Helical" evidence="2">
    <location>
        <begin position="181"/>
        <end position="199"/>
    </location>
</feature>
<dbReference type="KEGG" id="gtr:GLOTRDRAFT_124981"/>
<dbReference type="Proteomes" id="UP000030669">
    <property type="component" value="Unassembled WGS sequence"/>
</dbReference>
<evidence type="ECO:0000313" key="3">
    <source>
        <dbReference type="EMBL" id="EPQ61254.1"/>
    </source>
</evidence>
<name>S7S5J0_GLOTA</name>
<feature type="transmembrane region" description="Helical" evidence="2">
    <location>
        <begin position="211"/>
        <end position="234"/>
    </location>
</feature>
<dbReference type="OrthoDB" id="3357408at2759"/>
<evidence type="ECO:0000313" key="4">
    <source>
        <dbReference type="Proteomes" id="UP000030669"/>
    </source>
</evidence>
<keyword evidence="2" id="KW-0812">Transmembrane</keyword>
<feature type="compositionally biased region" description="Basic and acidic residues" evidence="1">
    <location>
        <begin position="333"/>
        <end position="357"/>
    </location>
</feature>
<accession>S7S5J0</accession>
<dbReference type="GeneID" id="19301165"/>
<dbReference type="HOGENOM" id="CLU_044614_3_3_1"/>
<evidence type="ECO:0000256" key="1">
    <source>
        <dbReference type="SAM" id="MobiDB-lite"/>
    </source>
</evidence>
<feature type="transmembrane region" description="Helical" evidence="2">
    <location>
        <begin position="240"/>
        <end position="263"/>
    </location>
</feature>
<feature type="transmembrane region" description="Helical" evidence="2">
    <location>
        <begin position="96"/>
        <end position="115"/>
    </location>
</feature>
<dbReference type="eggNOG" id="ENOG502RC4T">
    <property type="taxonomic scope" value="Eukaryota"/>
</dbReference>
<dbReference type="OMA" id="IMIHIAY"/>
<keyword evidence="4" id="KW-1185">Reference proteome</keyword>
<gene>
    <name evidence="3" type="ORF">GLOTRDRAFT_124981</name>
</gene>
<keyword evidence="2" id="KW-0472">Membrane</keyword>
<reference evidence="3 4" key="1">
    <citation type="journal article" date="2012" name="Science">
        <title>The Paleozoic origin of enzymatic lignin decomposition reconstructed from 31 fungal genomes.</title>
        <authorList>
            <person name="Floudas D."/>
            <person name="Binder M."/>
            <person name="Riley R."/>
            <person name="Barry K."/>
            <person name="Blanchette R.A."/>
            <person name="Henrissat B."/>
            <person name="Martinez A.T."/>
            <person name="Otillar R."/>
            <person name="Spatafora J.W."/>
            <person name="Yadav J.S."/>
            <person name="Aerts A."/>
            <person name="Benoit I."/>
            <person name="Boyd A."/>
            <person name="Carlson A."/>
            <person name="Copeland A."/>
            <person name="Coutinho P.M."/>
            <person name="de Vries R.P."/>
            <person name="Ferreira P."/>
            <person name="Findley K."/>
            <person name="Foster B."/>
            <person name="Gaskell J."/>
            <person name="Glotzer D."/>
            <person name="Gorecki P."/>
            <person name="Heitman J."/>
            <person name="Hesse C."/>
            <person name="Hori C."/>
            <person name="Igarashi K."/>
            <person name="Jurgens J.A."/>
            <person name="Kallen N."/>
            <person name="Kersten P."/>
            <person name="Kohler A."/>
            <person name="Kuees U."/>
            <person name="Kumar T.K.A."/>
            <person name="Kuo A."/>
            <person name="LaButti K."/>
            <person name="Larrondo L.F."/>
            <person name="Lindquist E."/>
            <person name="Ling A."/>
            <person name="Lombard V."/>
            <person name="Lucas S."/>
            <person name="Lundell T."/>
            <person name="Martin R."/>
            <person name="McLaughlin D.J."/>
            <person name="Morgenstern I."/>
            <person name="Morin E."/>
            <person name="Murat C."/>
            <person name="Nagy L.G."/>
            <person name="Nolan M."/>
            <person name="Ohm R.A."/>
            <person name="Patyshakuliyeva A."/>
            <person name="Rokas A."/>
            <person name="Ruiz-Duenas F.J."/>
            <person name="Sabat G."/>
            <person name="Salamov A."/>
            <person name="Samejima M."/>
            <person name="Schmutz J."/>
            <person name="Slot J.C."/>
            <person name="St John F."/>
            <person name="Stenlid J."/>
            <person name="Sun H."/>
            <person name="Sun S."/>
            <person name="Syed K."/>
            <person name="Tsang A."/>
            <person name="Wiebenga A."/>
            <person name="Young D."/>
            <person name="Pisabarro A."/>
            <person name="Eastwood D.C."/>
            <person name="Martin F."/>
            <person name="Cullen D."/>
            <person name="Grigoriev I.V."/>
            <person name="Hibbett D.S."/>
        </authorList>
    </citation>
    <scope>NUCLEOTIDE SEQUENCE [LARGE SCALE GENOMIC DNA]</scope>
    <source>
        <strain evidence="3 4">ATCC 11539</strain>
    </source>
</reference>
<organism evidence="3 4">
    <name type="scientific">Gloeophyllum trabeum (strain ATCC 11539 / FP-39264 / Madison 617)</name>
    <name type="common">Brown rot fungus</name>
    <dbReference type="NCBI Taxonomy" id="670483"/>
    <lineage>
        <taxon>Eukaryota</taxon>
        <taxon>Fungi</taxon>
        <taxon>Dikarya</taxon>
        <taxon>Basidiomycota</taxon>
        <taxon>Agaricomycotina</taxon>
        <taxon>Agaricomycetes</taxon>
        <taxon>Gloeophyllales</taxon>
        <taxon>Gloeophyllaceae</taxon>
        <taxon>Gloeophyllum</taxon>
    </lineage>
</organism>
<proteinExistence type="predicted"/>
<feature type="compositionally biased region" description="Polar residues" evidence="1">
    <location>
        <begin position="318"/>
        <end position="332"/>
    </location>
</feature>
<dbReference type="STRING" id="670483.S7S5J0"/>
<evidence type="ECO:0000256" key="2">
    <source>
        <dbReference type="SAM" id="Phobius"/>
    </source>
</evidence>
<feature type="region of interest" description="Disordered" evidence="1">
    <location>
        <begin position="317"/>
        <end position="363"/>
    </location>
</feature>
<dbReference type="AlphaFoldDB" id="S7S5J0"/>
<dbReference type="RefSeq" id="XP_007861467.1">
    <property type="nucleotide sequence ID" value="XM_007863276.1"/>
</dbReference>
<feature type="transmembrane region" description="Helical" evidence="2">
    <location>
        <begin position="12"/>
        <end position="37"/>
    </location>
</feature>
<sequence length="363" mass="40543">MAQVPIDEAHALATWLSSIFLGALIVLYCACVWVLVYKADRMGPVNMPMLFAATAMTVVAMVHNAVSVQRNVQAFFGHVDGNAVKYFILSSNFPNLFQSTLFVIQVLIGDSMLIYRCYIVYRRDWRIVVPPILMFLGTVGELSKFTAVSEFSVVDARTVTNETYFGSDVQPWSTGMKVVSMVQNIFCSFAIALRIWWIGRHGGSKVYWRSIELILESGIIYFLVVLILLILNITKQNTYAILYYVLVPVIGIIFTGIIIRVGLRESSTVNYDSTSIAADPNPALRITFADPTTSDTFYPGVHGPKARRTKRVVRKEVSTSSMGSHLSPQSSFAEKDDHDDSHEEAIAVEPREEDRAPCLELGF</sequence>
<feature type="transmembrane region" description="Helical" evidence="2">
    <location>
        <begin position="49"/>
        <end position="66"/>
    </location>
</feature>